<keyword evidence="3 6" id="KW-0812">Transmembrane</keyword>
<dbReference type="InterPro" id="IPR011701">
    <property type="entry name" value="MFS"/>
</dbReference>
<evidence type="ECO:0000256" key="6">
    <source>
        <dbReference type="SAM" id="Phobius"/>
    </source>
</evidence>
<comment type="subcellular location">
    <subcellularLocation>
        <location evidence="1">Cell membrane</location>
        <topology evidence="1">Multi-pass membrane protein</topology>
    </subcellularLocation>
</comment>
<comment type="caution">
    <text evidence="7">The sequence shown here is derived from an EMBL/GenBank/DDBJ whole genome shotgun (WGS) entry which is preliminary data.</text>
</comment>
<name>A0A7W0CL36_9ACTN</name>
<feature type="transmembrane region" description="Helical" evidence="6">
    <location>
        <begin position="68"/>
        <end position="93"/>
    </location>
</feature>
<keyword evidence="8" id="KW-1185">Reference proteome</keyword>
<feature type="transmembrane region" description="Helical" evidence="6">
    <location>
        <begin position="261"/>
        <end position="279"/>
    </location>
</feature>
<dbReference type="Proteomes" id="UP000530928">
    <property type="component" value="Unassembled WGS sequence"/>
</dbReference>
<evidence type="ECO:0000256" key="2">
    <source>
        <dbReference type="ARBA" id="ARBA00022475"/>
    </source>
</evidence>
<dbReference type="GO" id="GO:0005886">
    <property type="term" value="C:plasma membrane"/>
    <property type="evidence" value="ECO:0007669"/>
    <property type="project" value="UniProtKB-SubCell"/>
</dbReference>
<accession>A0A7W0CL36</accession>
<feature type="transmembrane region" description="Helical" evidence="6">
    <location>
        <begin position="197"/>
        <end position="220"/>
    </location>
</feature>
<gene>
    <name evidence="7" type="ORF">HNR30_004512</name>
</gene>
<sequence>MARVALPLVAVLSLNASPLEVGLLAAAQSVATLVLGLPSGVWVDRWRRRRVMVVSDASRFVLLSAIPLLWSLGLLNMTIMYGIALLLGCAQVFNDVADQTYLPDLVAKESLPDGNSKLQMVRSAGFGIGPTIGGAIVQAVGAPLTMMAMAISALGSAISLSLIKSPDPRPERHESRGLVKDVGEGLSFLMREPVMRINIIVSAATTLCVSGVLALGVIFLADTVDLAPGVIGLVLVGGGIGGVLSGLLGKRLVDRYGTARITWFPLIVTSPFALLLPMTEADWRVSFYIITSAMITFGMTLFSIGALTYRQNVTPSNLLGRVNAASQFITWGMVPLGGLLGGVLATHLTVRGALWVLMTGKVLAAVPILWSPLVHVRDFDQIQANS</sequence>
<protein>
    <submittedName>
        <fullName evidence="7">MFS family permease</fullName>
    </submittedName>
</protein>
<feature type="transmembrane region" description="Helical" evidence="6">
    <location>
        <begin position="328"/>
        <end position="348"/>
    </location>
</feature>
<evidence type="ECO:0000256" key="4">
    <source>
        <dbReference type="ARBA" id="ARBA00022989"/>
    </source>
</evidence>
<dbReference type="SUPFAM" id="SSF103473">
    <property type="entry name" value="MFS general substrate transporter"/>
    <property type="match status" value="1"/>
</dbReference>
<dbReference type="EMBL" id="JACDUR010000004">
    <property type="protein sequence ID" value="MBA2893158.1"/>
    <property type="molecule type" value="Genomic_DNA"/>
</dbReference>
<keyword evidence="2" id="KW-1003">Cell membrane</keyword>
<dbReference type="AlphaFoldDB" id="A0A7W0CL36"/>
<proteinExistence type="predicted"/>
<keyword evidence="4 6" id="KW-1133">Transmembrane helix</keyword>
<dbReference type="PANTHER" id="PTHR23513:SF6">
    <property type="entry name" value="MAJOR FACILITATOR SUPERFAMILY ASSOCIATED DOMAIN-CONTAINING PROTEIN"/>
    <property type="match status" value="1"/>
</dbReference>
<keyword evidence="5 6" id="KW-0472">Membrane</keyword>
<dbReference type="Gene3D" id="1.20.1250.20">
    <property type="entry name" value="MFS general substrate transporter like domains"/>
    <property type="match status" value="1"/>
</dbReference>
<feature type="transmembrane region" description="Helical" evidence="6">
    <location>
        <begin position="26"/>
        <end position="43"/>
    </location>
</feature>
<dbReference type="Pfam" id="PF07690">
    <property type="entry name" value="MFS_1"/>
    <property type="match status" value="1"/>
</dbReference>
<organism evidence="7 8">
    <name type="scientific">Nonomuraea soli</name>
    <dbReference type="NCBI Taxonomy" id="1032476"/>
    <lineage>
        <taxon>Bacteria</taxon>
        <taxon>Bacillati</taxon>
        <taxon>Actinomycetota</taxon>
        <taxon>Actinomycetes</taxon>
        <taxon>Streptosporangiales</taxon>
        <taxon>Streptosporangiaceae</taxon>
        <taxon>Nonomuraea</taxon>
    </lineage>
</organism>
<feature type="transmembrane region" description="Helical" evidence="6">
    <location>
        <begin position="354"/>
        <end position="373"/>
    </location>
</feature>
<evidence type="ECO:0000256" key="3">
    <source>
        <dbReference type="ARBA" id="ARBA00022692"/>
    </source>
</evidence>
<feature type="transmembrane region" description="Helical" evidence="6">
    <location>
        <begin position="226"/>
        <end position="249"/>
    </location>
</feature>
<dbReference type="CDD" id="cd06173">
    <property type="entry name" value="MFS_MefA_like"/>
    <property type="match status" value="1"/>
</dbReference>
<feature type="transmembrane region" description="Helical" evidence="6">
    <location>
        <begin position="285"/>
        <end position="307"/>
    </location>
</feature>
<evidence type="ECO:0000313" key="7">
    <source>
        <dbReference type="EMBL" id="MBA2893158.1"/>
    </source>
</evidence>
<reference evidence="7 8" key="1">
    <citation type="submission" date="2020-07" db="EMBL/GenBank/DDBJ databases">
        <title>Genomic Encyclopedia of Type Strains, Phase IV (KMG-IV): sequencing the most valuable type-strain genomes for metagenomic binning, comparative biology and taxonomic classification.</title>
        <authorList>
            <person name="Goeker M."/>
        </authorList>
    </citation>
    <scope>NUCLEOTIDE SEQUENCE [LARGE SCALE GENOMIC DNA]</scope>
    <source>
        <strain evidence="7 8">DSM 45533</strain>
    </source>
</reference>
<evidence type="ECO:0000256" key="1">
    <source>
        <dbReference type="ARBA" id="ARBA00004651"/>
    </source>
</evidence>
<feature type="transmembrane region" description="Helical" evidence="6">
    <location>
        <begin position="144"/>
        <end position="163"/>
    </location>
</feature>
<evidence type="ECO:0000256" key="5">
    <source>
        <dbReference type="ARBA" id="ARBA00023136"/>
    </source>
</evidence>
<evidence type="ECO:0000313" key="8">
    <source>
        <dbReference type="Proteomes" id="UP000530928"/>
    </source>
</evidence>
<dbReference type="PANTHER" id="PTHR23513">
    <property type="entry name" value="INTEGRAL MEMBRANE EFFLUX PROTEIN-RELATED"/>
    <property type="match status" value="1"/>
</dbReference>
<dbReference type="GO" id="GO:0022857">
    <property type="term" value="F:transmembrane transporter activity"/>
    <property type="evidence" value="ECO:0007669"/>
    <property type="project" value="InterPro"/>
</dbReference>
<dbReference type="InterPro" id="IPR036259">
    <property type="entry name" value="MFS_trans_sf"/>
</dbReference>